<dbReference type="Pfam" id="PF00155">
    <property type="entry name" value="Aminotran_1_2"/>
    <property type="match status" value="1"/>
</dbReference>
<keyword evidence="8 12" id="KW-0808">Transferase</keyword>
<keyword evidence="6 12" id="KW-0032">Aminotransferase</keyword>
<evidence type="ECO:0000256" key="5">
    <source>
        <dbReference type="ARBA" id="ARBA00011738"/>
    </source>
</evidence>
<evidence type="ECO:0000256" key="2">
    <source>
        <dbReference type="ARBA" id="ARBA00005011"/>
    </source>
</evidence>
<dbReference type="InterPro" id="IPR001917">
    <property type="entry name" value="Aminotrans_II_pyridoxalP_BS"/>
</dbReference>
<dbReference type="InterPro" id="IPR015424">
    <property type="entry name" value="PyrdxlP-dep_Trfase"/>
</dbReference>
<reference evidence="14 15" key="1">
    <citation type="submission" date="2014-03" db="EMBL/GenBank/DDBJ databases">
        <title>Complete genome sequence of a deeply braunched marine Bacteroidia bacterium Draconibacterium orientale type strain FH5T.</title>
        <authorList>
            <person name="Li X."/>
            <person name="Wang X."/>
            <person name="Xie Z."/>
            <person name="Du Z."/>
            <person name="Chen G."/>
        </authorList>
    </citation>
    <scope>NUCLEOTIDE SEQUENCE [LARGE SCALE GENOMIC DNA]</scope>
    <source>
        <strain evidence="14 15">FH5</strain>
    </source>
</reference>
<dbReference type="InterPro" id="IPR015422">
    <property type="entry name" value="PyrdxlP-dep_Trfase_small"/>
</dbReference>
<dbReference type="EMBL" id="CP007451">
    <property type="protein sequence ID" value="AHW60760.1"/>
    <property type="molecule type" value="Genomic_DNA"/>
</dbReference>
<organism evidence="14 15">
    <name type="scientific">Draconibacterium orientale</name>
    <dbReference type="NCBI Taxonomy" id="1168034"/>
    <lineage>
        <taxon>Bacteria</taxon>
        <taxon>Pseudomonadati</taxon>
        <taxon>Bacteroidota</taxon>
        <taxon>Bacteroidia</taxon>
        <taxon>Marinilabiliales</taxon>
        <taxon>Prolixibacteraceae</taxon>
        <taxon>Draconibacterium</taxon>
    </lineage>
</organism>
<evidence type="ECO:0000256" key="4">
    <source>
        <dbReference type="ARBA" id="ARBA00007970"/>
    </source>
</evidence>
<dbReference type="CDD" id="cd00609">
    <property type="entry name" value="AAT_like"/>
    <property type="match status" value="1"/>
</dbReference>
<evidence type="ECO:0000259" key="13">
    <source>
        <dbReference type="Pfam" id="PF00155"/>
    </source>
</evidence>
<accession>A0ABM5QBA5</accession>
<dbReference type="InterPro" id="IPR005861">
    <property type="entry name" value="HisP_aminotrans"/>
</dbReference>
<feature type="domain" description="Aminotransferase class I/classII large" evidence="13">
    <location>
        <begin position="44"/>
        <end position="339"/>
    </location>
</feature>
<dbReference type="PANTHER" id="PTHR42885:SF2">
    <property type="entry name" value="HISTIDINOL-PHOSPHATE AMINOTRANSFERASE"/>
    <property type="match status" value="1"/>
</dbReference>
<dbReference type="EC" id="2.6.1.9" evidence="12"/>
<gene>
    <name evidence="12" type="primary">hisC</name>
    <name evidence="14" type="ORF">FH5T_17010</name>
</gene>
<dbReference type="SUPFAM" id="SSF53383">
    <property type="entry name" value="PLP-dependent transferases"/>
    <property type="match status" value="1"/>
</dbReference>
<dbReference type="HAMAP" id="MF_01023">
    <property type="entry name" value="HisC_aminotrans_2"/>
    <property type="match status" value="1"/>
</dbReference>
<feature type="modified residue" description="N6-(pyridoxal phosphate)lysine" evidence="12">
    <location>
        <position position="205"/>
    </location>
</feature>
<keyword evidence="9 12" id="KW-0663">Pyridoxal phosphate</keyword>
<dbReference type="Proteomes" id="UP000023772">
    <property type="component" value="Chromosome"/>
</dbReference>
<dbReference type="InterPro" id="IPR015421">
    <property type="entry name" value="PyrdxlP-dep_Trfase_major"/>
</dbReference>
<dbReference type="InterPro" id="IPR004839">
    <property type="entry name" value="Aminotransferase_I/II_large"/>
</dbReference>
<keyword evidence="15" id="KW-1185">Reference proteome</keyword>
<keyword evidence="10 12" id="KW-0368">Histidine biosynthesis</keyword>
<comment type="similarity">
    <text evidence="4 12">Belongs to the class-II pyridoxal-phosphate-dependent aminotransferase family. Histidinol-phosphate aminotransferase subfamily.</text>
</comment>
<evidence type="ECO:0000256" key="10">
    <source>
        <dbReference type="ARBA" id="ARBA00023102"/>
    </source>
</evidence>
<dbReference type="PANTHER" id="PTHR42885">
    <property type="entry name" value="HISTIDINOL-PHOSPHATE AMINOTRANSFERASE-RELATED"/>
    <property type="match status" value="1"/>
</dbReference>
<dbReference type="NCBIfam" id="TIGR01141">
    <property type="entry name" value="hisC"/>
    <property type="match status" value="1"/>
</dbReference>
<dbReference type="Gene3D" id="3.40.640.10">
    <property type="entry name" value="Type I PLP-dependent aspartate aminotransferase-like (Major domain)"/>
    <property type="match status" value="1"/>
</dbReference>
<comment type="catalytic activity">
    <reaction evidence="11 12">
        <text>L-histidinol phosphate + 2-oxoglutarate = 3-(imidazol-4-yl)-2-oxopropyl phosphate + L-glutamate</text>
        <dbReference type="Rhea" id="RHEA:23744"/>
        <dbReference type="ChEBI" id="CHEBI:16810"/>
        <dbReference type="ChEBI" id="CHEBI:29985"/>
        <dbReference type="ChEBI" id="CHEBI:57766"/>
        <dbReference type="ChEBI" id="CHEBI:57980"/>
        <dbReference type="EC" id="2.6.1.9"/>
    </reaction>
</comment>
<sequence length="344" mass="39001">MMELNNLLRENIKNLKPYSSARDEYSGDAMVFLDANENPFNAPYNRYPDPLQRMVKEKIAVIKKVGSENIFLGNGSDEPIDLLIRAFCEPGKDNVVSIDPTYGMYQVAADISGVELRKVSLTEDFQLNINDVLGETDKNTKLIFLCSPNNPTGNSLKKEAMLELANQFHGLVIVDEAYIDFAPGKTLMPELEHFPNLVILQTFSKAWGMAGIRLGMAFASTELISILNKIKYPYNLNILTQEKAMELLDKKVTVQKWVKLLIAEREKMEKLLAEFLFVVKVYPSEANFLLVKMHDARGIYNYLVEEGIIVRDRSKVHLCDESLRITIGNSEENENLLCALKKLI</sequence>
<dbReference type="Gene3D" id="3.90.1150.10">
    <property type="entry name" value="Aspartate Aminotransferase, domain 1"/>
    <property type="match status" value="1"/>
</dbReference>
<proteinExistence type="inferred from homology"/>
<evidence type="ECO:0000256" key="11">
    <source>
        <dbReference type="ARBA" id="ARBA00047481"/>
    </source>
</evidence>
<dbReference type="GO" id="GO:0008483">
    <property type="term" value="F:transaminase activity"/>
    <property type="evidence" value="ECO:0007669"/>
    <property type="project" value="UniProtKB-KW"/>
</dbReference>
<evidence type="ECO:0000313" key="14">
    <source>
        <dbReference type="EMBL" id="AHW60760.1"/>
    </source>
</evidence>
<comment type="cofactor">
    <cofactor evidence="1 12">
        <name>pyridoxal 5'-phosphate</name>
        <dbReference type="ChEBI" id="CHEBI:597326"/>
    </cofactor>
</comment>
<comment type="pathway">
    <text evidence="2 12">Amino-acid biosynthesis; L-histidine biosynthesis; L-histidine from 5-phospho-alpha-D-ribose 1-diphosphate: step 7/9.</text>
</comment>
<protein>
    <recommendedName>
        <fullName evidence="12">Histidinol-phosphate aminotransferase</fullName>
        <ecNumber evidence="12">2.6.1.9</ecNumber>
    </recommendedName>
    <alternativeName>
        <fullName evidence="12">Imidazole acetol-phosphate transaminase</fullName>
    </alternativeName>
</protein>
<evidence type="ECO:0000256" key="8">
    <source>
        <dbReference type="ARBA" id="ARBA00022679"/>
    </source>
</evidence>
<dbReference type="PROSITE" id="PS00599">
    <property type="entry name" value="AA_TRANSFER_CLASS_2"/>
    <property type="match status" value="1"/>
</dbReference>
<evidence type="ECO:0000256" key="6">
    <source>
        <dbReference type="ARBA" id="ARBA00022576"/>
    </source>
</evidence>
<evidence type="ECO:0000256" key="12">
    <source>
        <dbReference type="HAMAP-Rule" id="MF_01023"/>
    </source>
</evidence>
<evidence type="ECO:0000256" key="3">
    <source>
        <dbReference type="ARBA" id="ARBA00005189"/>
    </source>
</evidence>
<keyword evidence="7 12" id="KW-0028">Amino-acid biosynthesis</keyword>
<evidence type="ECO:0000313" key="15">
    <source>
        <dbReference type="Proteomes" id="UP000023772"/>
    </source>
</evidence>
<comment type="pathway">
    <text evidence="3">Lipid metabolism.</text>
</comment>
<name>A0ABM5QBA5_9BACT</name>
<comment type="subunit">
    <text evidence="5 12">Homodimer.</text>
</comment>
<evidence type="ECO:0000256" key="9">
    <source>
        <dbReference type="ARBA" id="ARBA00022898"/>
    </source>
</evidence>
<evidence type="ECO:0000256" key="1">
    <source>
        <dbReference type="ARBA" id="ARBA00001933"/>
    </source>
</evidence>
<evidence type="ECO:0000256" key="7">
    <source>
        <dbReference type="ARBA" id="ARBA00022605"/>
    </source>
</evidence>